<accession>A0A370PY26</accession>
<evidence type="ECO:0000256" key="9">
    <source>
        <dbReference type="ARBA" id="ARBA00023326"/>
    </source>
</evidence>
<evidence type="ECO:0000256" key="4">
    <source>
        <dbReference type="ARBA" id="ARBA00022525"/>
    </source>
</evidence>
<dbReference type="Proteomes" id="UP000254937">
    <property type="component" value="Unassembled WGS sequence"/>
</dbReference>
<comment type="catalytic activity">
    <reaction evidence="1 10">
        <text>Endohydrolysis of beta-(1-&gt;4)-linkages between D-glucosamine residues in a partly acetylated chitosan.</text>
        <dbReference type="EC" id="3.2.1.132"/>
    </reaction>
</comment>
<keyword evidence="8 10" id="KW-0326">Glycosidase</keyword>
<evidence type="ECO:0000256" key="10">
    <source>
        <dbReference type="RuleBase" id="RU361208"/>
    </source>
</evidence>
<feature type="chain" id="PRO_5016480233" description="Endo-chitosanase" evidence="10">
    <location>
        <begin position="25"/>
        <end position="254"/>
    </location>
</feature>
<dbReference type="GO" id="GO:0000272">
    <property type="term" value="P:polysaccharide catabolic process"/>
    <property type="evidence" value="ECO:0007669"/>
    <property type="project" value="UniProtKB-KW"/>
</dbReference>
<evidence type="ECO:0000256" key="1">
    <source>
        <dbReference type="ARBA" id="ARBA00000405"/>
    </source>
</evidence>
<comment type="function">
    <text evidence="10">Chitosanase catalyzing the endo-type cleavage of chitosan, the deacylated form of chitin. Chitosanase may be crucial in the degradation of the deacetylated portion of chitin in the fungal cell wall.</text>
</comment>
<comment type="similarity">
    <text evidence="3 10">Belongs to the glycosyl hydrolase 75 family.</text>
</comment>
<dbReference type="InterPro" id="IPR009939">
    <property type="entry name" value="Chitosanase_fungal"/>
</dbReference>
<evidence type="ECO:0000313" key="12">
    <source>
        <dbReference type="Proteomes" id="UP000254937"/>
    </source>
</evidence>
<keyword evidence="5 10" id="KW-0732">Signal</keyword>
<reference evidence="11 12" key="1">
    <citation type="submission" date="2018-07" db="EMBL/GenBank/DDBJ databases">
        <title>Section-level genome sequencing of Aspergillus section Nigri to investigate inter- and intra-species variation.</title>
        <authorList>
            <consortium name="DOE Joint Genome Institute"/>
            <person name="Vesth T.C."/>
            <person name="Nybo J.L."/>
            <person name="Theobald S."/>
            <person name="Frisvad J.C."/>
            <person name="Larsen T.O."/>
            <person name="Nielsen K.F."/>
            <person name="Hoof J.B."/>
            <person name="Brandl J."/>
            <person name="Salamov A."/>
            <person name="Riley R."/>
            <person name="Gladden J.M."/>
            <person name="Phatale P."/>
            <person name="Nielsen M.T."/>
            <person name="Lyhne E.K."/>
            <person name="Kogle M.E."/>
            <person name="Strasser K."/>
            <person name="McDonnell E."/>
            <person name="Barry K."/>
            <person name="Clum A."/>
            <person name="Chen C."/>
            <person name="Nolan M."/>
            <person name="Sandor L."/>
            <person name="Kuo A."/>
            <person name="Lipzen A."/>
            <person name="Hainaut M."/>
            <person name="Drula E."/>
            <person name="Tsang A."/>
            <person name="Magnuson J.K."/>
            <person name="Henrissat B."/>
            <person name="Wiebenga A."/>
            <person name="Simmons B.A."/>
            <person name="Makela M.R."/>
            <person name="De vries R.P."/>
            <person name="Grigoriev I.V."/>
            <person name="Mortensen U.H."/>
            <person name="Baker S.E."/>
            <person name="Andersen M.R."/>
        </authorList>
    </citation>
    <scope>NUCLEOTIDE SEQUENCE [LARGE SCALE GENOMIC DNA]</scope>
    <source>
        <strain evidence="11 12">ATCC 13157</strain>
    </source>
</reference>
<evidence type="ECO:0000256" key="8">
    <source>
        <dbReference type="ARBA" id="ARBA00023295"/>
    </source>
</evidence>
<dbReference type="GO" id="GO:0005576">
    <property type="term" value="C:extracellular region"/>
    <property type="evidence" value="ECO:0007669"/>
    <property type="project" value="UniProtKB-SubCell"/>
</dbReference>
<protein>
    <recommendedName>
        <fullName evidence="10">Endo-chitosanase</fullName>
        <ecNumber evidence="10">3.2.1.132</ecNumber>
    </recommendedName>
</protein>
<evidence type="ECO:0000256" key="2">
    <source>
        <dbReference type="ARBA" id="ARBA00004613"/>
    </source>
</evidence>
<keyword evidence="4" id="KW-0964">Secreted</keyword>
<organism evidence="11 12">
    <name type="scientific">Aspergillus phoenicis ATCC 13157</name>
    <dbReference type="NCBI Taxonomy" id="1353007"/>
    <lineage>
        <taxon>Eukaryota</taxon>
        <taxon>Fungi</taxon>
        <taxon>Dikarya</taxon>
        <taxon>Ascomycota</taxon>
        <taxon>Pezizomycotina</taxon>
        <taxon>Eurotiomycetes</taxon>
        <taxon>Eurotiomycetidae</taxon>
        <taxon>Eurotiales</taxon>
        <taxon>Aspergillaceae</taxon>
        <taxon>Aspergillus</taxon>
    </lineage>
</organism>
<keyword evidence="7" id="KW-0119">Carbohydrate metabolism</keyword>
<evidence type="ECO:0000313" key="11">
    <source>
        <dbReference type="EMBL" id="RDK47088.1"/>
    </source>
</evidence>
<evidence type="ECO:0000256" key="3">
    <source>
        <dbReference type="ARBA" id="ARBA00007799"/>
    </source>
</evidence>
<keyword evidence="12" id="KW-1185">Reference proteome</keyword>
<evidence type="ECO:0000256" key="5">
    <source>
        <dbReference type="ARBA" id="ARBA00022729"/>
    </source>
</evidence>
<dbReference type="GO" id="GO:0016977">
    <property type="term" value="F:chitosanase activity"/>
    <property type="evidence" value="ECO:0007669"/>
    <property type="project" value="UniProtKB-EC"/>
</dbReference>
<dbReference type="EMBL" id="KZ851845">
    <property type="protein sequence ID" value="RDK47088.1"/>
    <property type="molecule type" value="Genomic_DNA"/>
</dbReference>
<dbReference type="EC" id="3.2.1.132" evidence="10"/>
<dbReference type="PANTHER" id="PTHR42061">
    <property type="entry name" value="ENDO-CHITOSANASE"/>
    <property type="match status" value="1"/>
</dbReference>
<sequence>MHLLTTLLLSTTTTITTLLATAYSIPPNLSALYNKHKSKPCLHPLATGFHDGQNPTDSTFTYCSDLSNKSIFLHSPTLGGRYDNMDIDCDGANSHGGNCGYDESIQDQTSFKDLVVSQYGIPDLDANIHPYVVFGNTDYDPQRDGMWPLSVMVVVCGNQLFYGIWGDTAGGSWTGEASIALAKLCFPDDGMSGDNGHVGDDVLYIGFVGREAVPGGRANWKAGSTWEFEESIRGLGERFHIIPANHNPTNSKVS</sequence>
<proteinExistence type="inferred from homology"/>
<evidence type="ECO:0000256" key="7">
    <source>
        <dbReference type="ARBA" id="ARBA00023277"/>
    </source>
</evidence>
<keyword evidence="9 10" id="KW-0624">Polysaccharide degradation</keyword>
<dbReference type="Pfam" id="PF07335">
    <property type="entry name" value="Glyco_hydro_75"/>
    <property type="match status" value="1"/>
</dbReference>
<comment type="subcellular location">
    <subcellularLocation>
        <location evidence="2 10">Secreted</location>
    </subcellularLocation>
</comment>
<keyword evidence="6 10" id="KW-0378">Hydrolase</keyword>
<feature type="signal peptide" evidence="10">
    <location>
        <begin position="1"/>
        <end position="24"/>
    </location>
</feature>
<gene>
    <name evidence="11" type="ORF">M752DRAFT_262023</name>
</gene>
<evidence type="ECO:0000256" key="6">
    <source>
        <dbReference type="ARBA" id="ARBA00022801"/>
    </source>
</evidence>
<name>A0A370PY26_ASPPH</name>
<dbReference type="AlphaFoldDB" id="A0A370PY26"/>
<dbReference type="PANTHER" id="PTHR42061:SF9">
    <property type="entry name" value="ENDO-CHITOSANASE"/>
    <property type="match status" value="1"/>
</dbReference>